<feature type="non-terminal residue" evidence="1">
    <location>
        <position position="187"/>
    </location>
</feature>
<sequence>DTKYNSGFIANAMSDDDLDPEQDMTKSTVYISFRPSYRSDEAQEMYNVIDAVPDPNPDLAAKAATRRRPTDPTATKQMIPPNAKTIDNTLRAWQVKASVLEANPHWMTTGRVLKNGVLWGDPEDPQPNDKKRKLVLSKKPLSKRPRVEIDLVEEGKAPLVDRLRTLTAGQDEETLFGLGQTADQNEL</sequence>
<keyword evidence="2" id="KW-1185">Reference proteome</keyword>
<gene>
    <name evidence="1" type="ORF">PAXINDRAFT_90606</name>
</gene>
<evidence type="ECO:0000313" key="1">
    <source>
        <dbReference type="EMBL" id="KIJ07325.1"/>
    </source>
</evidence>
<organism evidence="1 2">
    <name type="scientific">Paxillus involutus ATCC 200175</name>
    <dbReference type="NCBI Taxonomy" id="664439"/>
    <lineage>
        <taxon>Eukaryota</taxon>
        <taxon>Fungi</taxon>
        <taxon>Dikarya</taxon>
        <taxon>Basidiomycota</taxon>
        <taxon>Agaricomycotina</taxon>
        <taxon>Agaricomycetes</taxon>
        <taxon>Agaricomycetidae</taxon>
        <taxon>Boletales</taxon>
        <taxon>Paxilineae</taxon>
        <taxon>Paxillaceae</taxon>
        <taxon>Paxillus</taxon>
    </lineage>
</organism>
<dbReference type="Proteomes" id="UP000053647">
    <property type="component" value="Unassembled WGS sequence"/>
</dbReference>
<reference evidence="1 2" key="1">
    <citation type="submission" date="2014-06" db="EMBL/GenBank/DDBJ databases">
        <authorList>
            <consortium name="DOE Joint Genome Institute"/>
            <person name="Kuo A."/>
            <person name="Kohler A."/>
            <person name="Nagy L.G."/>
            <person name="Floudas D."/>
            <person name="Copeland A."/>
            <person name="Barry K.W."/>
            <person name="Cichocki N."/>
            <person name="Veneault-Fourrey C."/>
            <person name="LaButti K."/>
            <person name="Lindquist E.A."/>
            <person name="Lipzen A."/>
            <person name="Lundell T."/>
            <person name="Morin E."/>
            <person name="Murat C."/>
            <person name="Sun H."/>
            <person name="Tunlid A."/>
            <person name="Henrissat B."/>
            <person name="Grigoriev I.V."/>
            <person name="Hibbett D.S."/>
            <person name="Martin F."/>
            <person name="Nordberg H.P."/>
            <person name="Cantor M.N."/>
            <person name="Hua S.X."/>
        </authorList>
    </citation>
    <scope>NUCLEOTIDE SEQUENCE [LARGE SCALE GENOMIC DNA]</scope>
    <source>
        <strain evidence="1 2">ATCC 200175</strain>
    </source>
</reference>
<accession>A0A0C9SWS4</accession>
<reference evidence="2" key="2">
    <citation type="submission" date="2015-01" db="EMBL/GenBank/DDBJ databases">
        <title>Evolutionary Origins and Diversification of the Mycorrhizal Mutualists.</title>
        <authorList>
            <consortium name="DOE Joint Genome Institute"/>
            <consortium name="Mycorrhizal Genomics Consortium"/>
            <person name="Kohler A."/>
            <person name="Kuo A."/>
            <person name="Nagy L.G."/>
            <person name="Floudas D."/>
            <person name="Copeland A."/>
            <person name="Barry K.W."/>
            <person name="Cichocki N."/>
            <person name="Veneault-Fourrey C."/>
            <person name="LaButti K."/>
            <person name="Lindquist E.A."/>
            <person name="Lipzen A."/>
            <person name="Lundell T."/>
            <person name="Morin E."/>
            <person name="Murat C."/>
            <person name="Riley R."/>
            <person name="Ohm R."/>
            <person name="Sun H."/>
            <person name="Tunlid A."/>
            <person name="Henrissat B."/>
            <person name="Grigoriev I.V."/>
            <person name="Hibbett D.S."/>
            <person name="Martin F."/>
        </authorList>
    </citation>
    <scope>NUCLEOTIDE SEQUENCE [LARGE SCALE GENOMIC DNA]</scope>
    <source>
        <strain evidence="2">ATCC 200175</strain>
    </source>
</reference>
<dbReference type="AlphaFoldDB" id="A0A0C9SWS4"/>
<protein>
    <submittedName>
        <fullName evidence="1">Uncharacterized protein</fullName>
    </submittedName>
</protein>
<evidence type="ECO:0000313" key="2">
    <source>
        <dbReference type="Proteomes" id="UP000053647"/>
    </source>
</evidence>
<feature type="non-terminal residue" evidence="1">
    <location>
        <position position="1"/>
    </location>
</feature>
<dbReference type="EMBL" id="KN819932">
    <property type="protein sequence ID" value="KIJ07325.1"/>
    <property type="molecule type" value="Genomic_DNA"/>
</dbReference>
<dbReference type="OrthoDB" id="2633656at2759"/>
<proteinExistence type="predicted"/>
<name>A0A0C9SWS4_PAXIN</name>
<dbReference type="HOGENOM" id="CLU_1661354_0_0_1"/>